<reference evidence="3 4" key="1">
    <citation type="submission" date="2021-08" db="EMBL/GenBank/DDBJ databases">
        <title>Draft Genome Sequence of Phanerochaete sordida strain YK-624.</title>
        <authorList>
            <person name="Mori T."/>
            <person name="Dohra H."/>
            <person name="Suzuki T."/>
            <person name="Kawagishi H."/>
            <person name="Hirai H."/>
        </authorList>
    </citation>
    <scope>NUCLEOTIDE SEQUENCE [LARGE SCALE GENOMIC DNA]</scope>
    <source>
        <strain evidence="3 4">YK-624</strain>
    </source>
</reference>
<evidence type="ECO:0000256" key="2">
    <source>
        <dbReference type="SAM" id="Phobius"/>
    </source>
</evidence>
<dbReference type="Proteomes" id="UP000703269">
    <property type="component" value="Unassembled WGS sequence"/>
</dbReference>
<accession>A0A9P3LGJ8</accession>
<evidence type="ECO:0000256" key="1">
    <source>
        <dbReference type="SAM" id="MobiDB-lite"/>
    </source>
</evidence>
<feature type="region of interest" description="Disordered" evidence="1">
    <location>
        <begin position="307"/>
        <end position="337"/>
    </location>
</feature>
<organism evidence="3 4">
    <name type="scientific">Phanerochaete sordida</name>
    <dbReference type="NCBI Taxonomy" id="48140"/>
    <lineage>
        <taxon>Eukaryota</taxon>
        <taxon>Fungi</taxon>
        <taxon>Dikarya</taxon>
        <taxon>Basidiomycota</taxon>
        <taxon>Agaricomycotina</taxon>
        <taxon>Agaricomycetes</taxon>
        <taxon>Polyporales</taxon>
        <taxon>Phanerochaetaceae</taxon>
        <taxon>Phanerochaete</taxon>
    </lineage>
</organism>
<feature type="compositionally biased region" description="Low complexity" evidence="1">
    <location>
        <begin position="80"/>
        <end position="95"/>
    </location>
</feature>
<sequence length="574" mass="61323">MKSELDQSEPNSGLSVPPFIHSALPHAQASMDPINVPGTHADDTHAGSVDTLRSLPLHAGRRPRARSRSASPRPSPPSPASSAHTPSSPSESVSSLPSVASSFLFSSGPGSPPHAHEQPHDASLIIPSLALPAPLRRPAPYGQALGGVRVLVLGAAGAGADAAVRAFAEEEDDVVEVHWEDAEVAGVRARVLRLSTDWIEHRDAHGLEKHEPSRNVEVVLLQDYGPDSDLSEVLRSTLNIVHAPFSALVPVLHPDQSPNALLANLLASPASPLYTAMVVVPSNHMTQYETKLISELSTHVPLVMLPSHQSSSRSRAYQPHQSPYSRRPSLQGFHTPGPSDTLRAVKLASIRPQTAHALRTCIMRSPEALSTLRLEAAERFMRWREVERAVGHVLGSTTPPSGSVSPDRTPAASRIVDPARRRAPAAQRWDKARWEEEWEGGLATDVAKTLRARRAKGMQRRSTLRAFPRPRVAPDYAEIPVDSTSTLIAPEDLVNTHFDPLHLPSVLAFSISLLGPLKSRIARMFSPAPAYTQAVGPNSANAGSGGALDGGLAWVLVGAFCAGVGVGVLLSRTV</sequence>
<evidence type="ECO:0000313" key="4">
    <source>
        <dbReference type="Proteomes" id="UP000703269"/>
    </source>
</evidence>
<evidence type="ECO:0000313" key="3">
    <source>
        <dbReference type="EMBL" id="GJE93162.1"/>
    </source>
</evidence>
<keyword evidence="2" id="KW-0812">Transmembrane</keyword>
<protein>
    <recommendedName>
        <fullName evidence="5">Septin-type G domain-containing protein</fullName>
    </recommendedName>
</protein>
<proteinExistence type="predicted"/>
<name>A0A9P3LGJ8_9APHY</name>
<keyword evidence="2" id="KW-0472">Membrane</keyword>
<feature type="compositionally biased region" description="Polar residues" evidence="1">
    <location>
        <begin position="307"/>
        <end position="324"/>
    </location>
</feature>
<feature type="compositionally biased region" description="Low complexity" evidence="1">
    <location>
        <begin position="395"/>
        <end position="406"/>
    </location>
</feature>
<keyword evidence="2" id="KW-1133">Transmembrane helix</keyword>
<dbReference type="EMBL" id="BPQB01000030">
    <property type="protein sequence ID" value="GJE93162.1"/>
    <property type="molecule type" value="Genomic_DNA"/>
</dbReference>
<comment type="caution">
    <text evidence="3">The sequence shown here is derived from an EMBL/GenBank/DDBJ whole genome shotgun (WGS) entry which is preliminary data.</text>
</comment>
<feature type="region of interest" description="Disordered" evidence="1">
    <location>
        <begin position="393"/>
        <end position="412"/>
    </location>
</feature>
<dbReference type="AlphaFoldDB" id="A0A9P3LGJ8"/>
<feature type="region of interest" description="Disordered" evidence="1">
    <location>
        <begin position="1"/>
        <end position="95"/>
    </location>
</feature>
<keyword evidence="4" id="KW-1185">Reference proteome</keyword>
<feature type="transmembrane region" description="Helical" evidence="2">
    <location>
        <begin position="551"/>
        <end position="570"/>
    </location>
</feature>
<dbReference type="OrthoDB" id="3350156at2759"/>
<evidence type="ECO:0008006" key="5">
    <source>
        <dbReference type="Google" id="ProtNLM"/>
    </source>
</evidence>
<gene>
    <name evidence="3" type="ORF">PsYK624_093210</name>
</gene>